<organism evidence="4 5">
    <name type="scientific">Brassica cretica</name>
    <name type="common">Mustard</name>
    <dbReference type="NCBI Taxonomy" id="69181"/>
    <lineage>
        <taxon>Eukaryota</taxon>
        <taxon>Viridiplantae</taxon>
        <taxon>Streptophyta</taxon>
        <taxon>Embryophyta</taxon>
        <taxon>Tracheophyta</taxon>
        <taxon>Spermatophyta</taxon>
        <taxon>Magnoliopsida</taxon>
        <taxon>eudicotyledons</taxon>
        <taxon>Gunneridae</taxon>
        <taxon>Pentapetalae</taxon>
        <taxon>rosids</taxon>
        <taxon>malvids</taxon>
        <taxon>Brassicales</taxon>
        <taxon>Brassicaceae</taxon>
        <taxon>Brassiceae</taxon>
        <taxon>Brassica</taxon>
    </lineage>
</organism>
<dbReference type="InterPro" id="IPR029039">
    <property type="entry name" value="Flavoprotein-like_sf"/>
</dbReference>
<evidence type="ECO:0000259" key="3">
    <source>
        <dbReference type="PROSITE" id="PS50902"/>
    </source>
</evidence>
<keyword evidence="2" id="KW-1133">Transmembrane helix</keyword>
<name>A0ABQ7BX99_BRACR</name>
<evidence type="ECO:0000313" key="5">
    <source>
        <dbReference type="Proteomes" id="UP000266723"/>
    </source>
</evidence>
<keyword evidence="1" id="KW-0285">Flavoprotein</keyword>
<dbReference type="PROSITE" id="PS50902">
    <property type="entry name" value="FLAVODOXIN_LIKE"/>
    <property type="match status" value="1"/>
</dbReference>
<comment type="caution">
    <text evidence="4">The sequence shown here is derived from an EMBL/GenBank/DDBJ whole genome shotgun (WGS) entry which is preliminary data.</text>
</comment>
<proteinExistence type="predicted"/>
<dbReference type="SUPFAM" id="SSF52218">
    <property type="entry name" value="Flavoproteins"/>
    <property type="match status" value="1"/>
</dbReference>
<evidence type="ECO:0000256" key="1">
    <source>
        <dbReference type="ARBA" id="ARBA00022630"/>
    </source>
</evidence>
<feature type="transmembrane region" description="Helical" evidence="2">
    <location>
        <begin position="51"/>
        <end position="71"/>
    </location>
</feature>
<keyword evidence="5" id="KW-1185">Reference proteome</keyword>
<dbReference type="InterPro" id="IPR001094">
    <property type="entry name" value="Flavdoxin-like"/>
</dbReference>
<gene>
    <name evidence="4" type="ORF">DY000_02010245</name>
</gene>
<keyword evidence="2" id="KW-0472">Membrane</keyword>
<evidence type="ECO:0000256" key="2">
    <source>
        <dbReference type="SAM" id="Phobius"/>
    </source>
</evidence>
<reference evidence="4 5" key="1">
    <citation type="journal article" date="2020" name="BMC Genomics">
        <title>Intraspecific diversification of the crop wild relative Brassica cretica Lam. using demographic model selection.</title>
        <authorList>
            <person name="Kioukis A."/>
            <person name="Michalopoulou V.A."/>
            <person name="Briers L."/>
            <person name="Pirintsos S."/>
            <person name="Studholme D.J."/>
            <person name="Pavlidis P."/>
            <person name="Sarris P.F."/>
        </authorList>
    </citation>
    <scope>NUCLEOTIDE SEQUENCE [LARGE SCALE GENOMIC DNA]</scope>
    <source>
        <strain evidence="5">cv. PFS-1207/04</strain>
    </source>
</reference>
<feature type="domain" description="Flavodoxin-like" evidence="3">
    <location>
        <begin position="105"/>
        <end position="254"/>
    </location>
</feature>
<dbReference type="Pfam" id="PF00258">
    <property type="entry name" value="Flavodoxin_1"/>
    <property type="match status" value="1"/>
</dbReference>
<dbReference type="Gene3D" id="3.40.50.360">
    <property type="match status" value="1"/>
</dbReference>
<dbReference type="EMBL" id="QGKV02000832">
    <property type="protein sequence ID" value="KAF3544144.1"/>
    <property type="molecule type" value="Genomic_DNA"/>
</dbReference>
<dbReference type="PRINTS" id="PR00369">
    <property type="entry name" value="FLAVODOXIN"/>
</dbReference>
<dbReference type="Proteomes" id="UP000266723">
    <property type="component" value="Unassembled WGS sequence"/>
</dbReference>
<dbReference type="InterPro" id="IPR008254">
    <property type="entry name" value="Flavodoxin/NO_synth"/>
</dbReference>
<dbReference type="PANTHER" id="PTHR19384">
    <property type="entry name" value="NITRIC OXIDE SYNTHASE-RELATED"/>
    <property type="match status" value="1"/>
</dbReference>
<accession>A0ABQ7BX99</accession>
<evidence type="ECO:0000313" key="4">
    <source>
        <dbReference type="EMBL" id="KAF3544144.1"/>
    </source>
</evidence>
<protein>
    <recommendedName>
        <fullName evidence="3">Flavodoxin-like domain-containing protein</fullName>
    </recommendedName>
</protein>
<sequence>MSSSSSSSSPFDLMSAIIKGEPVVVSDPANASAYESVAAELTSMLIENRNFAMIITTSIAILIGCIVLLVWRRSSAGNSKPGEPLKPLVIKPPREDEVDDGRKKVTIFFGTQTGTAEGFAKALGEEARARYEKTRFKIVDLDDYAADDDEYEEKLKQEDVAFFFLATYGDGEPTDNAARFYKWFTEGSDRGEWLKNLKYGVFGLGNRQYEHFNKVAKVVDDILVEQGAQRLVHVGLGDDDQCIEDDFTAWSHLT</sequence>
<dbReference type="PANTHER" id="PTHR19384:SF17">
    <property type="entry name" value="NADPH--CYTOCHROME P450 REDUCTASE"/>
    <property type="match status" value="1"/>
</dbReference>
<keyword evidence="2" id="KW-0812">Transmembrane</keyword>